<protein>
    <recommendedName>
        <fullName evidence="1">Septin-type G domain-containing protein</fullName>
    </recommendedName>
</protein>
<reference evidence="2" key="2">
    <citation type="submission" date="2025-09" db="UniProtKB">
        <authorList>
            <consortium name="Ensembl"/>
        </authorList>
    </citation>
    <scope>IDENTIFICATION</scope>
</reference>
<dbReference type="InterPro" id="IPR027417">
    <property type="entry name" value="P-loop_NTPase"/>
</dbReference>
<reference evidence="2" key="1">
    <citation type="submission" date="2025-08" db="UniProtKB">
        <authorList>
            <consortium name="Ensembl"/>
        </authorList>
    </citation>
    <scope>IDENTIFICATION</scope>
</reference>
<evidence type="ECO:0000313" key="2">
    <source>
        <dbReference type="Ensembl" id="ENSMMSP00000024324.1"/>
    </source>
</evidence>
<organism evidence="2 3">
    <name type="scientific">Moschus moschiferus</name>
    <name type="common">Siberian musk deer</name>
    <name type="synonym">Moschus sibiricus</name>
    <dbReference type="NCBI Taxonomy" id="68415"/>
    <lineage>
        <taxon>Eukaryota</taxon>
        <taxon>Metazoa</taxon>
        <taxon>Chordata</taxon>
        <taxon>Craniata</taxon>
        <taxon>Vertebrata</taxon>
        <taxon>Euteleostomi</taxon>
        <taxon>Mammalia</taxon>
        <taxon>Eutheria</taxon>
        <taxon>Laurasiatheria</taxon>
        <taxon>Artiodactyla</taxon>
        <taxon>Ruminantia</taxon>
        <taxon>Pecora</taxon>
        <taxon>Moschidae</taxon>
        <taxon>Moschus</taxon>
    </lineage>
</organism>
<dbReference type="GeneTree" id="ENSGT00940000155098"/>
<name>A0A8C6E3Z8_MOSMO</name>
<dbReference type="AlphaFoldDB" id="A0A8C6E3Z8"/>
<sequence>MSKEQPTLFINPETPGYVGFANLPKSVHRKSVKKGFEFTLVVVGELGLGKSTLLNLILLTDLYPKRVLPGAQYSCMFARLLEGCLPHFTVPVPGNLIFFLTFDVLFCMKYLNIYISL</sequence>
<dbReference type="GO" id="GO:0005525">
    <property type="term" value="F:GTP binding"/>
    <property type="evidence" value="ECO:0007669"/>
    <property type="project" value="InterPro"/>
</dbReference>
<dbReference type="Pfam" id="PF00735">
    <property type="entry name" value="Septin"/>
    <property type="match status" value="1"/>
</dbReference>
<feature type="domain" description="Septin-type G" evidence="1">
    <location>
        <begin position="34"/>
        <end position="71"/>
    </location>
</feature>
<evidence type="ECO:0000313" key="3">
    <source>
        <dbReference type="Proteomes" id="UP000694544"/>
    </source>
</evidence>
<dbReference type="InterPro" id="IPR030379">
    <property type="entry name" value="G_SEPTIN_dom"/>
</dbReference>
<dbReference type="SUPFAM" id="SSF52540">
    <property type="entry name" value="P-loop containing nucleoside triphosphate hydrolases"/>
    <property type="match status" value="1"/>
</dbReference>
<dbReference type="Proteomes" id="UP000694544">
    <property type="component" value="Unplaced"/>
</dbReference>
<keyword evidence="3" id="KW-1185">Reference proteome</keyword>
<dbReference type="Gene3D" id="3.40.50.300">
    <property type="entry name" value="P-loop containing nucleotide triphosphate hydrolases"/>
    <property type="match status" value="1"/>
</dbReference>
<accession>A0A8C6E3Z8</accession>
<evidence type="ECO:0000259" key="1">
    <source>
        <dbReference type="Pfam" id="PF00735"/>
    </source>
</evidence>
<dbReference type="PANTHER" id="PTHR18884">
    <property type="entry name" value="SEPTIN"/>
    <property type="match status" value="1"/>
</dbReference>
<dbReference type="Ensembl" id="ENSMMST00000026883.1">
    <property type="protein sequence ID" value="ENSMMSP00000024324.1"/>
    <property type="gene ID" value="ENSMMSG00000018313.1"/>
</dbReference>
<proteinExistence type="predicted"/>